<evidence type="ECO:0000256" key="1">
    <source>
        <dbReference type="SAM" id="MobiDB-lite"/>
    </source>
</evidence>
<dbReference type="EMBL" id="CAJVPS010022962">
    <property type="protein sequence ID" value="CAG8712260.1"/>
    <property type="molecule type" value="Genomic_DNA"/>
</dbReference>
<dbReference type="PANTHER" id="PTHR42899">
    <property type="entry name" value="SPERMATOGENESIS-ASSOCIATED PROTEIN 20"/>
    <property type="match status" value="1"/>
</dbReference>
<feature type="non-terminal residue" evidence="2">
    <location>
        <position position="330"/>
    </location>
</feature>
<reference evidence="2" key="1">
    <citation type="submission" date="2021-06" db="EMBL/GenBank/DDBJ databases">
        <authorList>
            <person name="Kallberg Y."/>
            <person name="Tangrot J."/>
            <person name="Rosling A."/>
        </authorList>
    </citation>
    <scope>NUCLEOTIDE SEQUENCE</scope>
    <source>
        <strain evidence="2">FL130A</strain>
    </source>
</reference>
<organism evidence="2 3">
    <name type="scientific">Ambispora leptoticha</name>
    <dbReference type="NCBI Taxonomy" id="144679"/>
    <lineage>
        <taxon>Eukaryota</taxon>
        <taxon>Fungi</taxon>
        <taxon>Fungi incertae sedis</taxon>
        <taxon>Mucoromycota</taxon>
        <taxon>Glomeromycotina</taxon>
        <taxon>Glomeromycetes</taxon>
        <taxon>Archaeosporales</taxon>
        <taxon>Ambisporaceae</taxon>
        <taxon>Ambispora</taxon>
    </lineage>
</organism>
<dbReference type="PANTHER" id="PTHR42899:SF1">
    <property type="entry name" value="SPERMATOGENESIS-ASSOCIATED PROTEIN 20"/>
    <property type="match status" value="1"/>
</dbReference>
<dbReference type="GO" id="GO:0003824">
    <property type="term" value="F:catalytic activity"/>
    <property type="evidence" value="ECO:0007669"/>
    <property type="project" value="UniProtKB-ARBA"/>
</dbReference>
<dbReference type="AlphaFoldDB" id="A0A9N9HYP7"/>
<feature type="non-terminal residue" evidence="2">
    <location>
        <position position="1"/>
    </location>
</feature>
<comment type="caution">
    <text evidence="2">The sequence shown here is derived from an EMBL/GenBank/DDBJ whole genome shotgun (WGS) entry which is preliminary data.</text>
</comment>
<dbReference type="InterPro" id="IPR008928">
    <property type="entry name" value="6-hairpin_glycosidase_sf"/>
</dbReference>
<dbReference type="OrthoDB" id="1923667at2759"/>
<keyword evidence="3" id="KW-1185">Reference proteome</keyword>
<dbReference type="SUPFAM" id="SSF48208">
    <property type="entry name" value="Six-hairpin glycosidases"/>
    <property type="match status" value="1"/>
</dbReference>
<accession>A0A9N9HYP7</accession>
<dbReference type="InterPro" id="IPR024705">
    <property type="entry name" value="Ssp411"/>
</dbReference>
<gene>
    <name evidence="2" type="ORF">ALEPTO_LOCUS11950</name>
</gene>
<evidence type="ECO:0000313" key="3">
    <source>
        <dbReference type="Proteomes" id="UP000789508"/>
    </source>
</evidence>
<feature type="region of interest" description="Disordered" evidence="1">
    <location>
        <begin position="311"/>
        <end position="330"/>
    </location>
</feature>
<sequence>PGFPTLLKRIASLWKEDSEKLKKSGMDVIDMLRNAFGTNDSGKSEPKFPTPVQFHFLLRYYYYIYHEYELSDESLSNLSISQIHAKGNQLGIDFKDCFEKSDCIQKLQKAVANRQETAQKALEMVKFTLMKIARGGIHDHVGSGFHRYSTDRYWHVPHFEKMLYDQAQLLATCIEIFLLTKEEYFAEIARDIINYVKRDLRDPVGGGFYSAEDADSYPYEGATHKLEGAFAVWETSELDQILGEDSTVFCYHFGVKEKGNVPREKDIQGELINKNVLIERYTLEETAKEFSLSLDTLDQIIKRCKEKLAKHRAEKRPKPHRDDKVLTAWN</sequence>
<dbReference type="InterPro" id="IPR012341">
    <property type="entry name" value="6hp_glycosidase-like_sf"/>
</dbReference>
<name>A0A9N9HYP7_9GLOM</name>
<dbReference type="GO" id="GO:0005975">
    <property type="term" value="P:carbohydrate metabolic process"/>
    <property type="evidence" value="ECO:0007669"/>
    <property type="project" value="InterPro"/>
</dbReference>
<evidence type="ECO:0000313" key="2">
    <source>
        <dbReference type="EMBL" id="CAG8712260.1"/>
    </source>
</evidence>
<dbReference type="Gene3D" id="1.50.10.10">
    <property type="match status" value="1"/>
</dbReference>
<feature type="compositionally biased region" description="Basic and acidic residues" evidence="1">
    <location>
        <begin position="320"/>
        <end position="330"/>
    </location>
</feature>
<proteinExistence type="predicted"/>
<protein>
    <submittedName>
        <fullName evidence="2">314_t:CDS:1</fullName>
    </submittedName>
</protein>
<dbReference type="Proteomes" id="UP000789508">
    <property type="component" value="Unassembled WGS sequence"/>
</dbReference>